<keyword evidence="2" id="KW-1185">Reference proteome</keyword>
<dbReference type="Proteomes" id="UP001528673">
    <property type="component" value="Unassembled WGS sequence"/>
</dbReference>
<organism evidence="1 2">
    <name type="scientific">Curvibacter cyanobacteriorum</name>
    <dbReference type="NCBI Taxonomy" id="3026422"/>
    <lineage>
        <taxon>Bacteria</taxon>
        <taxon>Pseudomonadati</taxon>
        <taxon>Pseudomonadota</taxon>
        <taxon>Betaproteobacteria</taxon>
        <taxon>Burkholderiales</taxon>
        <taxon>Comamonadaceae</taxon>
        <taxon>Curvibacter</taxon>
    </lineage>
</organism>
<protein>
    <submittedName>
        <fullName evidence="1">Uncharacterized protein</fullName>
    </submittedName>
</protein>
<dbReference type="EMBL" id="JAQSIP010000001">
    <property type="protein sequence ID" value="MDD0837465.1"/>
    <property type="molecule type" value="Genomic_DNA"/>
</dbReference>
<sequence>MLHRLIPTWSVRLALLVGVLLIPLAQAQTPAPMPPETASIRKVYESTQSRLSTLSRWRFQAQRPDVSYPSQVTAWADGPTLRKLEVVDADDSGDVVGEYFFDGGELVFFFGTIKSYNAQGRQATRSESRQYFWGQRMGHWLLGLRDDRSVVAPQSAEFAQEARLRASVARFYATTALQNRPAQPKP</sequence>
<proteinExistence type="predicted"/>
<reference evidence="1 2" key="1">
    <citation type="submission" date="2023-02" db="EMBL/GenBank/DDBJ databases">
        <title>Bacterial whole genomic sequence of Curvibacter sp. HBC61.</title>
        <authorList>
            <person name="Le V."/>
            <person name="Ko S.-R."/>
            <person name="Ahn C.-Y."/>
            <person name="Oh H.-M."/>
        </authorList>
    </citation>
    <scope>NUCLEOTIDE SEQUENCE [LARGE SCALE GENOMIC DNA]</scope>
    <source>
        <strain evidence="1 2">HBC61</strain>
    </source>
</reference>
<evidence type="ECO:0000313" key="2">
    <source>
        <dbReference type="Proteomes" id="UP001528673"/>
    </source>
</evidence>
<name>A0ABT5MTU8_9BURK</name>
<evidence type="ECO:0000313" key="1">
    <source>
        <dbReference type="EMBL" id="MDD0837465.1"/>
    </source>
</evidence>
<dbReference type="RefSeq" id="WP_273948549.1">
    <property type="nucleotide sequence ID" value="NZ_JAQSIP010000001.1"/>
</dbReference>
<gene>
    <name evidence="1" type="ORF">PSQ40_02665</name>
</gene>
<accession>A0ABT5MTU8</accession>
<comment type="caution">
    <text evidence="1">The sequence shown here is derived from an EMBL/GenBank/DDBJ whole genome shotgun (WGS) entry which is preliminary data.</text>
</comment>